<keyword evidence="3" id="KW-1134">Transmembrane beta strand</keyword>
<evidence type="ECO:0000256" key="5">
    <source>
        <dbReference type="SAM" id="MobiDB-lite"/>
    </source>
</evidence>
<organism evidence="8 9">
    <name type="scientific">Ignatzschineria rhizosphaerae</name>
    <dbReference type="NCBI Taxonomy" id="2923279"/>
    <lineage>
        <taxon>Bacteria</taxon>
        <taxon>Pseudomonadati</taxon>
        <taxon>Pseudomonadota</taxon>
        <taxon>Gammaproteobacteria</taxon>
        <taxon>Cardiobacteriales</taxon>
        <taxon>Ignatzschineriaceae</taxon>
        <taxon>Ignatzschineria</taxon>
    </lineage>
</organism>
<evidence type="ECO:0000256" key="3">
    <source>
        <dbReference type="PROSITE-ProRule" id="PRU01360"/>
    </source>
</evidence>
<accession>A0ABY3X5R5</accession>
<evidence type="ECO:0000313" key="8">
    <source>
        <dbReference type="EMBL" id="UNM95343.1"/>
    </source>
</evidence>
<reference evidence="8 9" key="1">
    <citation type="submission" date="2022-03" db="EMBL/GenBank/DDBJ databases">
        <title>Ignatzschineria rhizosphaerae HR5S32.</title>
        <authorList>
            <person name="Sun J.Q."/>
            <person name="Feng J.Y."/>
        </authorList>
    </citation>
    <scope>NUCLEOTIDE SEQUENCE [LARGE SCALE GENOMIC DNA]</scope>
    <source>
        <strain evidence="8 9">HR5S32</strain>
    </source>
</reference>
<keyword evidence="2" id="KW-0732">Signal</keyword>
<dbReference type="InterPro" id="IPR012910">
    <property type="entry name" value="Plug_dom"/>
</dbReference>
<dbReference type="RefSeq" id="WP_242147500.1">
    <property type="nucleotide sequence ID" value="NZ_CP093379.1"/>
</dbReference>
<evidence type="ECO:0000259" key="6">
    <source>
        <dbReference type="Pfam" id="PF00593"/>
    </source>
</evidence>
<dbReference type="PROSITE" id="PS52016">
    <property type="entry name" value="TONB_DEPENDENT_REC_3"/>
    <property type="match status" value="1"/>
</dbReference>
<dbReference type="InterPro" id="IPR039426">
    <property type="entry name" value="TonB-dep_rcpt-like"/>
</dbReference>
<keyword evidence="8" id="KW-0675">Receptor</keyword>
<dbReference type="EMBL" id="CP093379">
    <property type="protein sequence ID" value="UNM95343.1"/>
    <property type="molecule type" value="Genomic_DNA"/>
</dbReference>
<dbReference type="NCBIfam" id="TIGR01786">
    <property type="entry name" value="TonB-hemlactrns"/>
    <property type="match status" value="1"/>
</dbReference>
<name>A0ABY3X5R5_9GAMM</name>
<protein>
    <submittedName>
        <fullName evidence="8">TonB-dependent hemoglobin/transferrin/lactoferrin family receptor</fullName>
    </submittedName>
</protein>
<comment type="subcellular location">
    <subcellularLocation>
        <location evidence="3">Cell outer membrane</location>
        <topology evidence="3">Multi-pass membrane protein</topology>
    </subcellularLocation>
</comment>
<dbReference type="InterPro" id="IPR011276">
    <property type="entry name" value="TonB_haem/Hb_rcpt"/>
</dbReference>
<feature type="domain" description="TonB-dependent receptor plug" evidence="7">
    <location>
        <begin position="69"/>
        <end position="176"/>
    </location>
</feature>
<dbReference type="Pfam" id="PF00593">
    <property type="entry name" value="TonB_dep_Rec_b-barrel"/>
    <property type="match status" value="1"/>
</dbReference>
<proteinExistence type="inferred from homology"/>
<dbReference type="Proteomes" id="UP000829542">
    <property type="component" value="Chromosome"/>
</dbReference>
<keyword evidence="3" id="KW-0813">Transport</keyword>
<evidence type="ECO:0000256" key="2">
    <source>
        <dbReference type="ARBA" id="ARBA00022729"/>
    </source>
</evidence>
<dbReference type="Pfam" id="PF07715">
    <property type="entry name" value="Plug"/>
    <property type="match status" value="1"/>
</dbReference>
<dbReference type="PANTHER" id="PTHR30069">
    <property type="entry name" value="TONB-DEPENDENT OUTER MEMBRANE RECEPTOR"/>
    <property type="match status" value="1"/>
</dbReference>
<evidence type="ECO:0000256" key="1">
    <source>
        <dbReference type="ARBA" id="ARBA00008143"/>
    </source>
</evidence>
<dbReference type="NCBIfam" id="TIGR01785">
    <property type="entry name" value="TonB-hemin"/>
    <property type="match status" value="1"/>
</dbReference>
<evidence type="ECO:0000259" key="7">
    <source>
        <dbReference type="Pfam" id="PF07715"/>
    </source>
</evidence>
<keyword evidence="3 4" id="KW-0472">Membrane</keyword>
<keyword evidence="3" id="KW-0998">Cell outer membrane</keyword>
<dbReference type="InterPro" id="IPR000531">
    <property type="entry name" value="Beta-barrel_TonB"/>
</dbReference>
<feature type="region of interest" description="Disordered" evidence="5">
    <location>
        <begin position="238"/>
        <end position="262"/>
    </location>
</feature>
<evidence type="ECO:0000313" key="9">
    <source>
        <dbReference type="Proteomes" id="UP000829542"/>
    </source>
</evidence>
<dbReference type="InterPro" id="IPR010949">
    <property type="entry name" value="TonB_Hb/transfer/lactofer_rcpt"/>
</dbReference>
<feature type="domain" description="TonB-dependent receptor-like beta-barrel" evidence="6">
    <location>
        <begin position="280"/>
        <end position="735"/>
    </location>
</feature>
<keyword evidence="9" id="KW-1185">Reference proteome</keyword>
<dbReference type="CDD" id="cd01347">
    <property type="entry name" value="ligand_gated_channel"/>
    <property type="match status" value="1"/>
</dbReference>
<sequence length="778" mass="86715">MFKRSLLSITVSSLLMSSYAFSQTPIWVEENTENAEGIITNNAPEKPPVTVNLSKVIVTGALKEELAIAESAASIAHFGVKEVDRLNATSLSELFAYEPGVTVDEGISGGLNDIRIRGMGSDRVLISIDGAPLPMTYSFGSYLDTNRNYFDLDAMKSVDIIKGPMSTLYGGSALAGGIFMQTKDPLDFIKAGKQIGGEAKVGYRSASDELLISGTVAGKFTDKLSAFTRLTYLAPHERRNHAGKASSESLMGPDRTHPDAADAKSYNSLSKIVFEPNENHRFSLSYEYFKETLNVDPYSKFGLVTMNSFKQLTLHTKDINKRRQLNLRHDFDLPTMLFDRGFWQVYYQKSEAEQWSHEVRESIPRPNRPVVVSARDRYSSFTNRNVGLMAEFTKGWEQNAAMYHNFTYGINYIDRKVSTLREGDTINLANGVSTESEAFPNKGFPDSKIKELGLFLQDRVSFFDGQFEAIAGIRYDQYKLNPTQGSVYETANPGVLPPSKMNEHHFSKRLALLWHPTEENTFFINYSEGFRAPSFSAVNVGFGNPLYGYISRSNPNLKPEKSRSYEIGWNYLDDHQSFAVTGFYTNYKNFIEELSPVGTDPQTGYMLYQAVNLGKSRIYGLEIKAQKDLFTIQNGSGVIGLNASLAYAKGKEKGTNDPINSVEPLTAVVGIDYTYLDQLYLSARVKGVQAKKEKDISANMLKTGTTATGGYATVDLIGEYKPAKDITLNGGLYNVFNKKYHSWGPNSWYNNMTGISQQERDRATNPGFNVAFSIKIDL</sequence>
<keyword evidence="3" id="KW-0812">Transmembrane</keyword>
<gene>
    <name evidence="8" type="ORF">MMG00_08880</name>
</gene>
<dbReference type="PANTHER" id="PTHR30069:SF29">
    <property type="entry name" value="HEMOGLOBIN AND HEMOGLOBIN-HAPTOGLOBIN-BINDING PROTEIN 1-RELATED"/>
    <property type="match status" value="1"/>
</dbReference>
<keyword evidence="4" id="KW-0798">TonB box</keyword>
<evidence type="ECO:0000256" key="4">
    <source>
        <dbReference type="RuleBase" id="RU003357"/>
    </source>
</evidence>
<comment type="similarity">
    <text evidence="1">Belongs to the TonB-dependent receptor family. Hemoglobin/haptoglobin binding protein subfamily.</text>
</comment>